<protein>
    <recommendedName>
        <fullName evidence="4">C2H2-type domain-containing protein</fullName>
    </recommendedName>
</protein>
<gene>
    <name evidence="2" type="ORF">IAB44_06195</name>
</gene>
<evidence type="ECO:0008006" key="4">
    <source>
        <dbReference type="Google" id="ProtNLM"/>
    </source>
</evidence>
<comment type="caution">
    <text evidence="2">The sequence shown here is derived from an EMBL/GenBank/DDBJ whole genome shotgun (WGS) entry which is preliminary data.</text>
</comment>
<evidence type="ECO:0000313" key="2">
    <source>
        <dbReference type="EMBL" id="HIS31122.1"/>
    </source>
</evidence>
<evidence type="ECO:0000313" key="3">
    <source>
        <dbReference type="Proteomes" id="UP000823935"/>
    </source>
</evidence>
<proteinExistence type="predicted"/>
<keyword evidence="1" id="KW-0732">Signal</keyword>
<dbReference type="AlphaFoldDB" id="A0A9D1ERU5"/>
<evidence type="ECO:0000256" key="1">
    <source>
        <dbReference type="SAM" id="SignalP"/>
    </source>
</evidence>
<dbReference type="EMBL" id="DVIQ01000029">
    <property type="protein sequence ID" value="HIS31122.1"/>
    <property type="molecule type" value="Genomic_DNA"/>
</dbReference>
<dbReference type="Proteomes" id="UP000823935">
    <property type="component" value="Unassembled WGS sequence"/>
</dbReference>
<feature type="signal peptide" evidence="1">
    <location>
        <begin position="1"/>
        <end position="23"/>
    </location>
</feature>
<name>A0A9D1ERU5_9FIRM</name>
<sequence>MKKAIGLLLICMVIFANGIFAYADTSDLQEYRDMYTAEEQRRINMITQSENSEDWIGVVEENFPLEREIEMYPFCEDCYEISVTVCAGEAILVDEGYHKDLLGIVTTDCYAYYFNSRGADMCPVCGKVIFQYGQHACWEIHKKCSKGDYDVCPMKIS</sequence>
<reference evidence="2" key="2">
    <citation type="journal article" date="2021" name="PeerJ">
        <title>Extensive microbial diversity within the chicken gut microbiome revealed by metagenomics and culture.</title>
        <authorList>
            <person name="Gilroy R."/>
            <person name="Ravi A."/>
            <person name="Getino M."/>
            <person name="Pursley I."/>
            <person name="Horton D.L."/>
            <person name="Alikhan N.F."/>
            <person name="Baker D."/>
            <person name="Gharbi K."/>
            <person name="Hall N."/>
            <person name="Watson M."/>
            <person name="Adriaenssens E.M."/>
            <person name="Foster-Nyarko E."/>
            <person name="Jarju S."/>
            <person name="Secka A."/>
            <person name="Antonio M."/>
            <person name="Oren A."/>
            <person name="Chaudhuri R.R."/>
            <person name="La Ragione R."/>
            <person name="Hildebrand F."/>
            <person name="Pallen M.J."/>
        </authorList>
    </citation>
    <scope>NUCLEOTIDE SEQUENCE</scope>
    <source>
        <strain evidence="2">CHK190-19873</strain>
    </source>
</reference>
<organism evidence="2 3">
    <name type="scientific">Candidatus Limivivens intestinipullorum</name>
    <dbReference type="NCBI Taxonomy" id="2840858"/>
    <lineage>
        <taxon>Bacteria</taxon>
        <taxon>Bacillati</taxon>
        <taxon>Bacillota</taxon>
        <taxon>Clostridia</taxon>
        <taxon>Lachnospirales</taxon>
        <taxon>Lachnospiraceae</taxon>
        <taxon>Lachnospiraceae incertae sedis</taxon>
        <taxon>Candidatus Limivivens</taxon>
    </lineage>
</organism>
<reference evidence="2" key="1">
    <citation type="submission" date="2020-10" db="EMBL/GenBank/DDBJ databases">
        <authorList>
            <person name="Gilroy R."/>
        </authorList>
    </citation>
    <scope>NUCLEOTIDE SEQUENCE</scope>
    <source>
        <strain evidence="2">CHK190-19873</strain>
    </source>
</reference>
<feature type="chain" id="PRO_5038425171" description="C2H2-type domain-containing protein" evidence="1">
    <location>
        <begin position="24"/>
        <end position="157"/>
    </location>
</feature>
<accession>A0A9D1ERU5</accession>